<evidence type="ECO:0000313" key="1">
    <source>
        <dbReference type="EMBL" id="CAA0080082.1"/>
    </source>
</evidence>
<sequence length="367" mass="39429">MPLAEELINEETATALATAIEGAAPQNPLAALRAARTALTGLALRSRADLLRDALLTDIPGDYATLAAVVRSARDGDAAFDGWMIWPVSTALAERAVADGGGAAFDDAMGLLADLTGRLSSEFAIRALLRHDPDRALELISAWTTSPDAAVRRLASEGTRPYLPWATRVPQLAAKPDATVWILDALYRDTDPAVRRSVANHLNDLSRDHPDLVVSAARRWLTAPNADTAAVVRHGLRTLVKRGHPDALQLLGFGAVTVAVDGPVVDRATVPFGGSVRFSATISNDGERPARLAIDYAVHHRRANGTQTPKVFKLTTRTLAPGERVTVTKEHSLRPITTRRYYPGPHAIDIRVNGIASTRALFELLPD</sequence>
<dbReference type="InterPro" id="IPR014825">
    <property type="entry name" value="DNA_alkylation"/>
</dbReference>
<evidence type="ECO:0000313" key="2">
    <source>
        <dbReference type="Proteomes" id="UP000430146"/>
    </source>
</evidence>
<organism evidence="1 2">
    <name type="scientific">Mycolicibacterium vanbaalenii</name>
    <name type="common">Mycobacterium vanbaalenii</name>
    <dbReference type="NCBI Taxonomy" id="110539"/>
    <lineage>
        <taxon>Bacteria</taxon>
        <taxon>Bacillati</taxon>
        <taxon>Actinomycetota</taxon>
        <taxon>Actinomycetes</taxon>
        <taxon>Mycobacteriales</taxon>
        <taxon>Mycobacteriaceae</taxon>
        <taxon>Mycolicibacterium</taxon>
    </lineage>
</organism>
<reference evidence="1 2" key="1">
    <citation type="submission" date="2019-11" db="EMBL/GenBank/DDBJ databases">
        <authorList>
            <person name="Holert J."/>
        </authorList>
    </citation>
    <scope>NUCLEOTIDE SEQUENCE [LARGE SCALE GENOMIC DNA]</scope>
    <source>
        <strain evidence="1">BC8_1</strain>
    </source>
</reference>
<gene>
    <name evidence="1" type="primary">yhaZ</name>
    <name evidence="1" type="ORF">AELLOGFF_00209</name>
</gene>
<evidence type="ECO:0008006" key="3">
    <source>
        <dbReference type="Google" id="ProtNLM"/>
    </source>
</evidence>
<dbReference type="SUPFAM" id="SSF48371">
    <property type="entry name" value="ARM repeat"/>
    <property type="match status" value="1"/>
</dbReference>
<dbReference type="Gene3D" id="1.25.40.290">
    <property type="entry name" value="ARM repeat domains"/>
    <property type="match status" value="1"/>
</dbReference>
<dbReference type="EMBL" id="CACSIP010000001">
    <property type="protein sequence ID" value="CAA0080082.1"/>
    <property type="molecule type" value="Genomic_DNA"/>
</dbReference>
<accession>A0A5S9MTP4</accession>
<protein>
    <recommendedName>
        <fullName evidence="3">DNA alkylation repair enzyme</fullName>
    </recommendedName>
</protein>
<dbReference type="OrthoDB" id="9797162at2"/>
<dbReference type="RefSeq" id="WP_159228567.1">
    <property type="nucleotide sequence ID" value="NZ_CACSIP010000001.1"/>
</dbReference>
<dbReference type="Proteomes" id="UP000430146">
    <property type="component" value="Unassembled WGS sequence"/>
</dbReference>
<dbReference type="InterPro" id="IPR016024">
    <property type="entry name" value="ARM-type_fold"/>
</dbReference>
<proteinExistence type="predicted"/>
<keyword evidence="2" id="KW-1185">Reference proteome</keyword>
<name>A0A5S9MTP4_MYCVN</name>
<dbReference type="AlphaFoldDB" id="A0A5S9MTP4"/>
<dbReference type="Pfam" id="PF08713">
    <property type="entry name" value="DNA_alkylation"/>
    <property type="match status" value="1"/>
</dbReference>